<keyword evidence="2" id="KW-0540">Nuclease</keyword>
<dbReference type="GO" id="GO:0003676">
    <property type="term" value="F:nucleic acid binding"/>
    <property type="evidence" value="ECO:0007669"/>
    <property type="project" value="InterPro"/>
</dbReference>
<evidence type="ECO:0000259" key="4">
    <source>
        <dbReference type="Pfam" id="PF08774"/>
    </source>
</evidence>
<evidence type="ECO:0000313" key="5">
    <source>
        <dbReference type="EMBL" id="CAB4135947.1"/>
    </source>
</evidence>
<protein>
    <submittedName>
        <fullName evidence="5">VRR-NUC domain containing protein</fullName>
    </submittedName>
</protein>
<gene>
    <name evidence="5" type="ORF">UFOVP295_10</name>
</gene>
<comment type="cofactor">
    <cofactor evidence="1">
        <name>Mg(2+)</name>
        <dbReference type="ChEBI" id="CHEBI:18420"/>
    </cofactor>
</comment>
<dbReference type="InterPro" id="IPR014883">
    <property type="entry name" value="VRR_NUC"/>
</dbReference>
<keyword evidence="3" id="KW-0378">Hydrolase</keyword>
<proteinExistence type="predicted"/>
<dbReference type="GO" id="GO:0016788">
    <property type="term" value="F:hydrolase activity, acting on ester bonds"/>
    <property type="evidence" value="ECO:0007669"/>
    <property type="project" value="InterPro"/>
</dbReference>
<dbReference type="EMBL" id="LR796312">
    <property type="protein sequence ID" value="CAB4135947.1"/>
    <property type="molecule type" value="Genomic_DNA"/>
</dbReference>
<organism evidence="5">
    <name type="scientific">uncultured Caudovirales phage</name>
    <dbReference type="NCBI Taxonomy" id="2100421"/>
    <lineage>
        <taxon>Viruses</taxon>
        <taxon>Duplodnaviria</taxon>
        <taxon>Heunggongvirae</taxon>
        <taxon>Uroviricota</taxon>
        <taxon>Caudoviricetes</taxon>
        <taxon>Peduoviridae</taxon>
        <taxon>Maltschvirus</taxon>
        <taxon>Maltschvirus maltsch</taxon>
    </lineage>
</organism>
<dbReference type="Gene3D" id="3.40.1350.10">
    <property type="match status" value="1"/>
</dbReference>
<evidence type="ECO:0000256" key="3">
    <source>
        <dbReference type="ARBA" id="ARBA00022801"/>
    </source>
</evidence>
<dbReference type="GO" id="GO:0004518">
    <property type="term" value="F:nuclease activity"/>
    <property type="evidence" value="ECO:0007669"/>
    <property type="project" value="UniProtKB-KW"/>
</dbReference>
<evidence type="ECO:0000256" key="2">
    <source>
        <dbReference type="ARBA" id="ARBA00022722"/>
    </source>
</evidence>
<evidence type="ECO:0000256" key="1">
    <source>
        <dbReference type="ARBA" id="ARBA00001946"/>
    </source>
</evidence>
<name>A0A6J5LSB8_9CAUD</name>
<accession>A0A6J5LSB8</accession>
<feature type="domain" description="VRR-NUC" evidence="4">
    <location>
        <begin position="42"/>
        <end position="93"/>
    </location>
</feature>
<reference evidence="5" key="1">
    <citation type="submission" date="2020-04" db="EMBL/GenBank/DDBJ databases">
        <authorList>
            <person name="Chiriac C."/>
            <person name="Salcher M."/>
            <person name="Ghai R."/>
            <person name="Kavagutti S V."/>
        </authorList>
    </citation>
    <scope>NUCLEOTIDE SEQUENCE</scope>
</reference>
<sequence length="114" mass="12849">MADPSEAEFQKAVITLAKLHRWKVMHTQPAQIRPGKWITPNTGDQGFPDLVMVHPARGTIFVELKATKGVVSNTQWEWINALEDAGQEVHVWRPKDLDKINARLSTAPSNMPRV</sequence>
<dbReference type="InterPro" id="IPR011856">
    <property type="entry name" value="tRNA_endonuc-like_dom_sf"/>
</dbReference>
<dbReference type="Pfam" id="PF08774">
    <property type="entry name" value="VRR_NUC"/>
    <property type="match status" value="1"/>
</dbReference>